<gene>
    <name evidence="5" type="ORF">MNB_SUP05-12-1175</name>
    <name evidence="4" type="ORF">MNB_SUP05-13-262</name>
</gene>
<dbReference type="Gene3D" id="2.30.170.10">
    <property type="match status" value="1"/>
</dbReference>
<dbReference type="Pfam" id="PF00412">
    <property type="entry name" value="LIM"/>
    <property type="match status" value="1"/>
</dbReference>
<dbReference type="EMBL" id="FPHT01000273">
    <property type="protein sequence ID" value="SFV82849.1"/>
    <property type="molecule type" value="Genomic_DNA"/>
</dbReference>
<reference evidence="4" key="1">
    <citation type="submission" date="2016-10" db="EMBL/GenBank/DDBJ databases">
        <authorList>
            <person name="de Groot N.N."/>
        </authorList>
    </citation>
    <scope>NUCLEOTIDE SEQUENCE</scope>
</reference>
<evidence type="ECO:0000256" key="1">
    <source>
        <dbReference type="ARBA" id="ARBA00022723"/>
    </source>
</evidence>
<protein>
    <recommendedName>
        <fullName evidence="3">LIM zinc-binding domain-containing protein</fullName>
    </recommendedName>
</protein>
<accession>A0A1W1DFY3</accession>
<dbReference type="EMBL" id="FPHU01000061">
    <property type="protein sequence ID" value="SFV80260.1"/>
    <property type="molecule type" value="Genomic_DNA"/>
</dbReference>
<organism evidence="4">
    <name type="scientific">hydrothermal vent metagenome</name>
    <dbReference type="NCBI Taxonomy" id="652676"/>
    <lineage>
        <taxon>unclassified sequences</taxon>
        <taxon>metagenomes</taxon>
        <taxon>ecological metagenomes</taxon>
    </lineage>
</organism>
<evidence type="ECO:0000313" key="4">
    <source>
        <dbReference type="EMBL" id="SFV80260.1"/>
    </source>
</evidence>
<dbReference type="NCBIfam" id="NF041023">
    <property type="entry name" value="PP0621_fam"/>
    <property type="match status" value="1"/>
</dbReference>
<name>A0A1W1DFY3_9ZZZZ</name>
<evidence type="ECO:0000259" key="3">
    <source>
        <dbReference type="Pfam" id="PF00412"/>
    </source>
</evidence>
<evidence type="ECO:0000256" key="2">
    <source>
        <dbReference type="ARBA" id="ARBA00022833"/>
    </source>
</evidence>
<dbReference type="InterPro" id="IPR001781">
    <property type="entry name" value="Znf_LIM"/>
</dbReference>
<dbReference type="AlphaFoldDB" id="A0A1W1DFY3"/>
<proteinExistence type="predicted"/>
<evidence type="ECO:0000313" key="5">
    <source>
        <dbReference type="EMBL" id="SFV82849.1"/>
    </source>
</evidence>
<dbReference type="InterPro" id="IPR049708">
    <property type="entry name" value="PP0621-like"/>
</dbReference>
<keyword evidence="1" id="KW-0479">Metal-binding</keyword>
<feature type="domain" description="LIM zinc-binding" evidence="3">
    <location>
        <begin position="37"/>
        <end position="68"/>
    </location>
</feature>
<keyword evidence="2" id="KW-0862">Zinc</keyword>
<sequence>MGILKLIVVVLVVWLGFSLFKKIRKPSVKTEEKSSSSKMLACSVCKTHIPENEAIIQDGKVYCSKEHLE</sequence>
<dbReference type="GO" id="GO:0046872">
    <property type="term" value="F:metal ion binding"/>
    <property type="evidence" value="ECO:0007669"/>
    <property type="project" value="UniProtKB-KW"/>
</dbReference>